<comment type="subcellular location">
    <subcellularLocation>
        <location evidence="8">Cytoplasm</location>
    </subcellularLocation>
</comment>
<name>A0A095ZEH1_9BACT</name>
<evidence type="ECO:0000256" key="6">
    <source>
        <dbReference type="ARBA" id="ARBA00054546"/>
    </source>
</evidence>
<dbReference type="GO" id="GO:0004322">
    <property type="term" value="F:ferroxidase activity"/>
    <property type="evidence" value="ECO:0007669"/>
    <property type="project" value="TreeGrafter"/>
</dbReference>
<dbReference type="PANTHER" id="PTHR11431">
    <property type="entry name" value="FERRITIN"/>
    <property type="match status" value="1"/>
</dbReference>
<dbReference type="GO" id="GO:0005829">
    <property type="term" value="C:cytosol"/>
    <property type="evidence" value="ECO:0007669"/>
    <property type="project" value="TreeGrafter"/>
</dbReference>
<feature type="domain" description="Ferritin-like diiron" evidence="9">
    <location>
        <begin position="1"/>
        <end position="145"/>
    </location>
</feature>
<dbReference type="GO" id="GO:0042802">
    <property type="term" value="F:identical protein binding"/>
    <property type="evidence" value="ECO:0007669"/>
    <property type="project" value="UniProtKB-ARBA"/>
</dbReference>
<feature type="binding site" evidence="7">
    <location>
        <position position="127"/>
    </location>
    <ligand>
        <name>Fe cation</name>
        <dbReference type="ChEBI" id="CHEBI:24875"/>
        <label>1</label>
    </ligand>
</feature>
<dbReference type="RefSeq" id="WP_036874660.1">
    <property type="nucleotide sequence ID" value="NZ_JRNN01000095.1"/>
</dbReference>
<evidence type="ECO:0000313" key="10">
    <source>
        <dbReference type="EMBL" id="KGF33068.1"/>
    </source>
</evidence>
<dbReference type="InterPro" id="IPR008331">
    <property type="entry name" value="Ferritin_DPS_dom"/>
</dbReference>
<dbReference type="PROSITE" id="PS50905">
    <property type="entry name" value="FERRITIN_LIKE"/>
    <property type="match status" value="1"/>
</dbReference>
<comment type="function">
    <text evidence="6">May alleviate iron toxicity in the presence of oxygen.</text>
</comment>
<dbReference type="GO" id="GO:0008198">
    <property type="term" value="F:ferrous iron binding"/>
    <property type="evidence" value="ECO:0007669"/>
    <property type="project" value="TreeGrafter"/>
</dbReference>
<dbReference type="GO" id="GO:0006826">
    <property type="term" value="P:iron ion transport"/>
    <property type="evidence" value="ECO:0007669"/>
    <property type="project" value="InterPro"/>
</dbReference>
<keyword evidence="5 7" id="KW-0408">Iron</keyword>
<evidence type="ECO:0000313" key="11">
    <source>
        <dbReference type="Proteomes" id="UP000029556"/>
    </source>
</evidence>
<keyword evidence="3 7" id="KW-0479">Metal-binding</keyword>
<dbReference type="SUPFAM" id="SSF47240">
    <property type="entry name" value="Ferritin-like"/>
    <property type="match status" value="1"/>
</dbReference>
<dbReference type="OrthoDB" id="9801481at2"/>
<comment type="similarity">
    <text evidence="1 8">Belongs to the ferritin family. Prokaryotic subfamily.</text>
</comment>
<feature type="binding site" evidence="7">
    <location>
        <position position="94"/>
    </location>
    <ligand>
        <name>Fe cation</name>
        <dbReference type="ChEBI" id="CHEBI:24875"/>
        <label>1</label>
    </ligand>
</feature>
<feature type="binding site" evidence="7">
    <location>
        <position position="17"/>
    </location>
    <ligand>
        <name>Fe cation</name>
        <dbReference type="ChEBI" id="CHEBI:24875"/>
        <label>1</label>
    </ligand>
</feature>
<keyword evidence="4" id="KW-0560">Oxidoreductase</keyword>
<sequence>MISNTLQEAFNKQIVEEIFSANLYLSMSFYLEKEGFDGFSNWMKRQSEEEMDHAYQMASYIIKRGGEAIINQIPAVKQTWTSPLDAFEDAYKHECHISELIDNLLAKAVEEKDNATQDFLWQFVREQVEEEATASGIVDRIKRMGDTAIFNLDQQYGSRVK</sequence>
<evidence type="ECO:0000259" key="9">
    <source>
        <dbReference type="PROSITE" id="PS50905"/>
    </source>
</evidence>
<gene>
    <name evidence="10" type="ORF">HMPREF2137_11630</name>
</gene>
<keyword evidence="8" id="KW-0963">Cytoplasm</keyword>
<keyword evidence="2 8" id="KW-0409">Iron storage</keyword>
<evidence type="ECO:0000256" key="1">
    <source>
        <dbReference type="ARBA" id="ARBA00006950"/>
    </source>
</evidence>
<dbReference type="AlphaFoldDB" id="A0A095ZEH1"/>
<evidence type="ECO:0000256" key="5">
    <source>
        <dbReference type="ARBA" id="ARBA00023004"/>
    </source>
</evidence>
<comment type="function">
    <text evidence="8">Iron-storage protein.</text>
</comment>
<dbReference type="InterPro" id="IPR009078">
    <property type="entry name" value="Ferritin-like_SF"/>
</dbReference>
<dbReference type="EMBL" id="JRNN01000095">
    <property type="protein sequence ID" value="KGF33068.1"/>
    <property type="molecule type" value="Genomic_DNA"/>
</dbReference>
<dbReference type="InterPro" id="IPR041719">
    <property type="entry name" value="Ferritin_prok"/>
</dbReference>
<dbReference type="Gene3D" id="1.20.1260.10">
    <property type="match status" value="1"/>
</dbReference>
<evidence type="ECO:0000256" key="2">
    <source>
        <dbReference type="ARBA" id="ARBA00022434"/>
    </source>
</evidence>
<feature type="binding site" evidence="7">
    <location>
        <position position="53"/>
    </location>
    <ligand>
        <name>Fe cation</name>
        <dbReference type="ChEBI" id="CHEBI:24875"/>
        <label>1</label>
    </ligand>
</feature>
<dbReference type="PANTHER" id="PTHR11431:SF127">
    <property type="entry name" value="BACTERIAL NON-HEME FERRITIN"/>
    <property type="match status" value="1"/>
</dbReference>
<proteinExistence type="inferred from homology"/>
<evidence type="ECO:0000256" key="3">
    <source>
        <dbReference type="ARBA" id="ARBA00022723"/>
    </source>
</evidence>
<reference evidence="10 11" key="1">
    <citation type="submission" date="2014-07" db="EMBL/GenBank/DDBJ databases">
        <authorList>
            <person name="McCorrison J."/>
            <person name="Sanka R."/>
            <person name="Torralba M."/>
            <person name="Gillis M."/>
            <person name="Haft D.H."/>
            <person name="Methe B."/>
            <person name="Sutton G."/>
            <person name="Nelson K.E."/>
        </authorList>
    </citation>
    <scope>NUCLEOTIDE SEQUENCE [LARGE SCALE GENOMIC DNA]</scope>
    <source>
        <strain evidence="10 11">DNF00853</strain>
    </source>
</reference>
<dbReference type="Proteomes" id="UP000029556">
    <property type="component" value="Unassembled WGS sequence"/>
</dbReference>
<organism evidence="10 11">
    <name type="scientific">Hoylesella buccalis DNF00853</name>
    <dbReference type="NCBI Taxonomy" id="1401074"/>
    <lineage>
        <taxon>Bacteria</taxon>
        <taxon>Pseudomonadati</taxon>
        <taxon>Bacteroidota</taxon>
        <taxon>Bacteroidia</taxon>
        <taxon>Bacteroidales</taxon>
        <taxon>Prevotellaceae</taxon>
        <taxon>Hoylesella</taxon>
    </lineage>
</organism>
<dbReference type="InterPro" id="IPR009040">
    <property type="entry name" value="Ferritin-like_diiron"/>
</dbReference>
<evidence type="ECO:0000256" key="8">
    <source>
        <dbReference type="RuleBase" id="RU361145"/>
    </source>
</evidence>
<accession>A0A095ZEH1</accession>
<comment type="caution">
    <text evidence="10">The sequence shown here is derived from an EMBL/GenBank/DDBJ whole genome shotgun (WGS) entry which is preliminary data.</text>
</comment>
<dbReference type="GO" id="GO:0006879">
    <property type="term" value="P:intracellular iron ion homeostasis"/>
    <property type="evidence" value="ECO:0007669"/>
    <property type="project" value="UniProtKB-KW"/>
</dbReference>
<evidence type="ECO:0000256" key="4">
    <source>
        <dbReference type="ARBA" id="ARBA00023002"/>
    </source>
</evidence>
<dbReference type="EC" id="1.16.3.2" evidence="8"/>
<dbReference type="CDD" id="cd01055">
    <property type="entry name" value="Nonheme_Ferritin"/>
    <property type="match status" value="1"/>
</dbReference>
<dbReference type="Pfam" id="PF00210">
    <property type="entry name" value="Ferritin"/>
    <property type="match status" value="1"/>
</dbReference>
<dbReference type="InterPro" id="IPR001519">
    <property type="entry name" value="Ferritin"/>
</dbReference>
<dbReference type="FunFam" id="1.20.1260.10:FF:000001">
    <property type="entry name" value="Non-heme ferritin"/>
    <property type="match status" value="1"/>
</dbReference>
<protein>
    <recommendedName>
        <fullName evidence="8">Ferritin</fullName>
        <ecNumber evidence="8">1.16.3.2</ecNumber>
    </recommendedName>
</protein>
<comment type="catalytic activity">
    <reaction evidence="8">
        <text>4 Fe(2+) + O2 + 6 H2O = 4 iron(III) oxide-hydroxide + 12 H(+)</text>
        <dbReference type="Rhea" id="RHEA:11972"/>
        <dbReference type="ChEBI" id="CHEBI:15377"/>
        <dbReference type="ChEBI" id="CHEBI:15378"/>
        <dbReference type="ChEBI" id="CHEBI:15379"/>
        <dbReference type="ChEBI" id="CHEBI:29033"/>
        <dbReference type="ChEBI" id="CHEBI:78619"/>
        <dbReference type="EC" id="1.16.3.2"/>
    </reaction>
</comment>
<feature type="binding site" evidence="7">
    <location>
        <position position="50"/>
    </location>
    <ligand>
        <name>Fe cation</name>
        <dbReference type="ChEBI" id="CHEBI:24875"/>
        <label>1</label>
    </ligand>
</feature>
<dbReference type="InterPro" id="IPR012347">
    <property type="entry name" value="Ferritin-like"/>
</dbReference>
<dbReference type="GO" id="GO:0008199">
    <property type="term" value="F:ferric iron binding"/>
    <property type="evidence" value="ECO:0007669"/>
    <property type="project" value="InterPro"/>
</dbReference>
<evidence type="ECO:0000256" key="7">
    <source>
        <dbReference type="PIRSR" id="PIRSR601519-1"/>
    </source>
</evidence>